<dbReference type="AlphaFoldDB" id="A0AA46PAW3"/>
<gene>
    <name evidence="2" type="ORF">OCS65_03410</name>
</gene>
<feature type="region of interest" description="Disordered" evidence="1">
    <location>
        <begin position="154"/>
        <end position="191"/>
    </location>
</feature>
<accession>A0AA46PAW3</accession>
<evidence type="ECO:0008006" key="4">
    <source>
        <dbReference type="Google" id="ProtNLM"/>
    </source>
</evidence>
<dbReference type="PANTHER" id="PTHR41252:SF1">
    <property type="entry name" value="BLR2505 PROTEIN"/>
    <property type="match status" value="1"/>
</dbReference>
<protein>
    <recommendedName>
        <fullName evidence="4">SnoaL-like domain-containing protein</fullName>
    </recommendedName>
</protein>
<name>A0AA46PAW3_9NOCA</name>
<dbReference type="SUPFAM" id="SSF54427">
    <property type="entry name" value="NTF2-like"/>
    <property type="match status" value="1"/>
</dbReference>
<organism evidence="2 3">
    <name type="scientific">Rhodococcus aetherivorans</name>
    <dbReference type="NCBI Taxonomy" id="191292"/>
    <lineage>
        <taxon>Bacteria</taxon>
        <taxon>Bacillati</taxon>
        <taxon>Actinomycetota</taxon>
        <taxon>Actinomycetes</taxon>
        <taxon>Mycobacteriales</taxon>
        <taxon>Nocardiaceae</taxon>
        <taxon>Rhodococcus</taxon>
    </lineage>
</organism>
<proteinExistence type="predicted"/>
<dbReference type="Gene3D" id="3.10.450.50">
    <property type="match status" value="1"/>
</dbReference>
<evidence type="ECO:0000313" key="2">
    <source>
        <dbReference type="EMBL" id="UYF94840.1"/>
    </source>
</evidence>
<reference evidence="2" key="1">
    <citation type="submission" date="2022-09" db="EMBL/GenBank/DDBJ databases">
        <title>The genome sequence of Rhodococcus aetherivorans N1.</title>
        <authorList>
            <person name="Jiang W."/>
        </authorList>
    </citation>
    <scope>NUCLEOTIDE SEQUENCE</scope>
    <source>
        <strain evidence="2">N1</strain>
    </source>
</reference>
<feature type="compositionally biased region" description="Basic and acidic residues" evidence="1">
    <location>
        <begin position="177"/>
        <end position="191"/>
    </location>
</feature>
<dbReference type="PANTHER" id="PTHR41252">
    <property type="entry name" value="BLR2505 PROTEIN"/>
    <property type="match status" value="1"/>
</dbReference>
<dbReference type="GeneID" id="83619433"/>
<dbReference type="RefSeq" id="WP_263508792.1">
    <property type="nucleotide sequence ID" value="NZ_CP106982.1"/>
</dbReference>
<evidence type="ECO:0000313" key="3">
    <source>
        <dbReference type="Proteomes" id="UP001163947"/>
    </source>
</evidence>
<evidence type="ECO:0000256" key="1">
    <source>
        <dbReference type="SAM" id="MobiDB-lite"/>
    </source>
</evidence>
<sequence>MGTNEKKVVQNWLAAVRGDSEGVGDAFTRYFHPDATWTLIGSTPISGTYKGLESIQNDFLGANFRGEEREGPSVQGLSQEYGIKPLEVEDVLSLEDGRVVVFCRSDGMGRNGVPYKNQYCWIVTVRDDKIAAMLEFCDTALIEQAQFDKMIVPRVPPPPSTNTDPPHFPRSWSTRRRGGEREEENLFHENR</sequence>
<dbReference type="InterPro" id="IPR032710">
    <property type="entry name" value="NTF2-like_dom_sf"/>
</dbReference>
<dbReference type="Proteomes" id="UP001163947">
    <property type="component" value="Chromosome"/>
</dbReference>
<dbReference type="EMBL" id="CP106982">
    <property type="protein sequence ID" value="UYF94840.1"/>
    <property type="molecule type" value="Genomic_DNA"/>
</dbReference>